<dbReference type="Pfam" id="PF12706">
    <property type="entry name" value="Lactamase_B_2"/>
    <property type="match status" value="1"/>
</dbReference>
<evidence type="ECO:0000313" key="3">
    <source>
        <dbReference type="Proteomes" id="UP000823915"/>
    </source>
</evidence>
<reference evidence="2" key="1">
    <citation type="journal article" date="2021" name="PeerJ">
        <title>Extensive microbial diversity within the chicken gut microbiome revealed by metagenomics and culture.</title>
        <authorList>
            <person name="Gilroy R."/>
            <person name="Ravi A."/>
            <person name="Getino M."/>
            <person name="Pursley I."/>
            <person name="Horton D.L."/>
            <person name="Alikhan N.F."/>
            <person name="Baker D."/>
            <person name="Gharbi K."/>
            <person name="Hall N."/>
            <person name="Watson M."/>
            <person name="Adriaenssens E.M."/>
            <person name="Foster-Nyarko E."/>
            <person name="Jarju S."/>
            <person name="Secka A."/>
            <person name="Antonio M."/>
            <person name="Oren A."/>
            <person name="Chaudhuri R.R."/>
            <person name="La Ragione R."/>
            <person name="Hildebrand F."/>
            <person name="Pallen M.J."/>
        </authorList>
    </citation>
    <scope>NUCLEOTIDE SEQUENCE</scope>
    <source>
        <strain evidence="2">1282</strain>
    </source>
</reference>
<gene>
    <name evidence="2" type="ORF">H9838_02290</name>
</gene>
<evidence type="ECO:0000313" key="2">
    <source>
        <dbReference type="EMBL" id="HIY25986.1"/>
    </source>
</evidence>
<reference evidence="2" key="2">
    <citation type="submission" date="2021-04" db="EMBL/GenBank/DDBJ databases">
        <authorList>
            <person name="Gilroy R."/>
        </authorList>
    </citation>
    <scope>NUCLEOTIDE SEQUENCE</scope>
    <source>
        <strain evidence="2">1282</strain>
    </source>
</reference>
<sequence length="277" mass="31371">MKITYLGTAASEGLPAPFCTCEVCRRAREAGGKSVRTRSQALVDESLLIDFPPDTYLHWLRTPFDFLKVTDLLVTHSHMDHWYPDDVQSVVPPYGHHDPSYTLTLHGNERVIQMLEEGMAREEPQILETVPRKVAKAFETFTAGDYQVTPLPADHCYTEKALFYLIEKGDKALLYAHDTGYFLDPVWEYLASRKDLRLGLVSLDCTHGWDENRQNHMGFTVDAQVRDRLVELGRGDGDTLFVCNHFSHNGGGTYEEQAARAKELGLLVSYDGLTLEF</sequence>
<dbReference type="AlphaFoldDB" id="A0A9D1YBB8"/>
<accession>A0A9D1YBB8</accession>
<comment type="caution">
    <text evidence="2">The sequence shown here is derived from an EMBL/GenBank/DDBJ whole genome shotgun (WGS) entry which is preliminary data.</text>
</comment>
<proteinExistence type="predicted"/>
<dbReference type="SUPFAM" id="SSF56281">
    <property type="entry name" value="Metallo-hydrolase/oxidoreductase"/>
    <property type="match status" value="1"/>
</dbReference>
<protein>
    <recommendedName>
        <fullName evidence="1">Metallo-beta-lactamase domain-containing protein</fullName>
    </recommendedName>
</protein>
<name>A0A9D1YBB8_9FIRM</name>
<dbReference type="InterPro" id="IPR001279">
    <property type="entry name" value="Metallo-B-lactamas"/>
</dbReference>
<dbReference type="EMBL" id="DXDU01000033">
    <property type="protein sequence ID" value="HIY25986.1"/>
    <property type="molecule type" value="Genomic_DNA"/>
</dbReference>
<organism evidence="2 3">
    <name type="scientific">Candidatus Acutalibacter pullistercoris</name>
    <dbReference type="NCBI Taxonomy" id="2838418"/>
    <lineage>
        <taxon>Bacteria</taxon>
        <taxon>Bacillati</taxon>
        <taxon>Bacillota</taxon>
        <taxon>Clostridia</taxon>
        <taxon>Eubacteriales</taxon>
        <taxon>Acutalibacteraceae</taxon>
        <taxon>Acutalibacter</taxon>
    </lineage>
</organism>
<evidence type="ECO:0000259" key="1">
    <source>
        <dbReference type="Pfam" id="PF12706"/>
    </source>
</evidence>
<dbReference type="PANTHER" id="PTHR42663">
    <property type="entry name" value="HYDROLASE C777.06C-RELATED-RELATED"/>
    <property type="match status" value="1"/>
</dbReference>
<dbReference type="Proteomes" id="UP000823915">
    <property type="component" value="Unassembled WGS sequence"/>
</dbReference>
<dbReference type="Gene3D" id="3.60.15.10">
    <property type="entry name" value="Ribonuclease Z/Hydroxyacylglutathione hydrolase-like"/>
    <property type="match status" value="1"/>
</dbReference>
<feature type="domain" description="Metallo-beta-lactamase" evidence="1">
    <location>
        <begin position="68"/>
        <end position="191"/>
    </location>
</feature>
<dbReference type="InterPro" id="IPR036866">
    <property type="entry name" value="RibonucZ/Hydroxyglut_hydro"/>
</dbReference>
<dbReference type="PANTHER" id="PTHR42663:SF6">
    <property type="entry name" value="HYDROLASE C777.06C-RELATED"/>
    <property type="match status" value="1"/>
</dbReference>